<dbReference type="GO" id="GO:0003677">
    <property type="term" value="F:DNA binding"/>
    <property type="evidence" value="ECO:0007669"/>
    <property type="project" value="InterPro"/>
</dbReference>
<dbReference type="Gene3D" id="1.10.1740.10">
    <property type="match status" value="1"/>
</dbReference>
<dbReference type="InterPro" id="IPR013324">
    <property type="entry name" value="RNA_pol_sigma_r3/r4-like"/>
</dbReference>
<evidence type="ECO:0000313" key="9">
    <source>
        <dbReference type="Proteomes" id="UP000245073"/>
    </source>
</evidence>
<protein>
    <recommendedName>
        <fullName evidence="10">RNA polymerase sigma-70 factor, ECF subfamily</fullName>
    </recommendedName>
</protein>
<evidence type="ECO:0000256" key="5">
    <source>
        <dbReference type="SAM" id="MobiDB-lite"/>
    </source>
</evidence>
<evidence type="ECO:0000259" key="6">
    <source>
        <dbReference type="Pfam" id="PF04542"/>
    </source>
</evidence>
<organism evidence="8 9">
    <name type="scientific">Caulobacter endophyticus</name>
    <dbReference type="NCBI Taxonomy" id="2172652"/>
    <lineage>
        <taxon>Bacteria</taxon>
        <taxon>Pseudomonadati</taxon>
        <taxon>Pseudomonadota</taxon>
        <taxon>Alphaproteobacteria</taxon>
        <taxon>Caulobacterales</taxon>
        <taxon>Caulobacteraceae</taxon>
        <taxon>Caulobacter</taxon>
    </lineage>
</organism>
<name>A0A2T9K1D6_9CAUL</name>
<dbReference type="SUPFAM" id="SSF88946">
    <property type="entry name" value="Sigma2 domain of RNA polymerase sigma factors"/>
    <property type="match status" value="1"/>
</dbReference>
<feature type="domain" description="RNA polymerase sigma-70 region 2" evidence="6">
    <location>
        <begin position="96"/>
        <end position="155"/>
    </location>
</feature>
<comment type="similarity">
    <text evidence="1">Belongs to the sigma-70 factor family. ECF subfamily.</text>
</comment>
<dbReference type="InterPro" id="IPR039425">
    <property type="entry name" value="RNA_pol_sigma-70-like"/>
</dbReference>
<keyword evidence="3" id="KW-0731">Sigma factor</keyword>
<evidence type="ECO:0000256" key="2">
    <source>
        <dbReference type="ARBA" id="ARBA00023015"/>
    </source>
</evidence>
<feature type="region of interest" description="Disordered" evidence="5">
    <location>
        <begin position="1"/>
        <end position="71"/>
    </location>
</feature>
<dbReference type="InterPro" id="IPR013325">
    <property type="entry name" value="RNA_pol_sigma_r2"/>
</dbReference>
<dbReference type="Proteomes" id="UP000245073">
    <property type="component" value="Unassembled WGS sequence"/>
</dbReference>
<dbReference type="Gene3D" id="1.10.10.10">
    <property type="entry name" value="Winged helix-like DNA-binding domain superfamily/Winged helix DNA-binding domain"/>
    <property type="match status" value="1"/>
</dbReference>
<keyword evidence="9" id="KW-1185">Reference proteome</keyword>
<dbReference type="NCBIfam" id="TIGR02937">
    <property type="entry name" value="sigma70-ECF"/>
    <property type="match status" value="1"/>
</dbReference>
<dbReference type="InterPro" id="IPR036388">
    <property type="entry name" value="WH-like_DNA-bd_sf"/>
</dbReference>
<dbReference type="GO" id="GO:0006352">
    <property type="term" value="P:DNA-templated transcription initiation"/>
    <property type="evidence" value="ECO:0007669"/>
    <property type="project" value="InterPro"/>
</dbReference>
<evidence type="ECO:0000259" key="7">
    <source>
        <dbReference type="Pfam" id="PF08281"/>
    </source>
</evidence>
<dbReference type="SUPFAM" id="SSF88659">
    <property type="entry name" value="Sigma3 and sigma4 domains of RNA polymerase sigma factors"/>
    <property type="match status" value="1"/>
</dbReference>
<feature type="domain" description="RNA polymerase sigma factor 70 region 4 type 2" evidence="7">
    <location>
        <begin position="186"/>
        <end position="230"/>
    </location>
</feature>
<gene>
    <name evidence="8" type="ORF">DDF67_11715</name>
</gene>
<feature type="compositionally biased region" description="Basic and acidic residues" evidence="5">
    <location>
        <begin position="34"/>
        <end position="49"/>
    </location>
</feature>
<dbReference type="Pfam" id="PF08281">
    <property type="entry name" value="Sigma70_r4_2"/>
    <property type="match status" value="1"/>
</dbReference>
<proteinExistence type="inferred from homology"/>
<sequence length="263" mass="30172">MREFSPRFFPTLNDVPQAPTRTRKSWSSHNFSRSIDRTGFRQHRPEQPARPDVWGDPVSRAERPEARGDDAEHWAEQWKDRSAYRRTYAQDWGDLCAFLRARFGAGPPDPEDVAQQAFLKLGERPSDRSLESPRAFVFRVAINLTLDGRRHRQRTARLLDASAPALEPDDAPDVERALIARDDLKLLEKVVAGLPERHRRYLAASRIEGLSFAEIGRREGVSEALVRKTIDETTAVCQRALARGVIDYRTDFKGLSRERNRRS</sequence>
<evidence type="ECO:0000313" key="8">
    <source>
        <dbReference type="EMBL" id="PVM89802.1"/>
    </source>
</evidence>
<dbReference type="InterPro" id="IPR014284">
    <property type="entry name" value="RNA_pol_sigma-70_dom"/>
</dbReference>
<dbReference type="Pfam" id="PF04542">
    <property type="entry name" value="Sigma70_r2"/>
    <property type="match status" value="1"/>
</dbReference>
<dbReference type="AlphaFoldDB" id="A0A2T9K1D6"/>
<dbReference type="InterPro" id="IPR007627">
    <property type="entry name" value="RNA_pol_sigma70_r2"/>
</dbReference>
<evidence type="ECO:0000256" key="4">
    <source>
        <dbReference type="ARBA" id="ARBA00023163"/>
    </source>
</evidence>
<reference evidence="8 9" key="1">
    <citation type="submission" date="2018-04" db="EMBL/GenBank/DDBJ databases">
        <title>The genome sequence of Caulobacter sp. 744.</title>
        <authorList>
            <person name="Gao J."/>
            <person name="Sun J."/>
        </authorList>
    </citation>
    <scope>NUCLEOTIDE SEQUENCE [LARGE SCALE GENOMIC DNA]</scope>
    <source>
        <strain evidence="8 9">774</strain>
    </source>
</reference>
<dbReference type="GO" id="GO:0016987">
    <property type="term" value="F:sigma factor activity"/>
    <property type="evidence" value="ECO:0007669"/>
    <property type="project" value="UniProtKB-KW"/>
</dbReference>
<dbReference type="PANTHER" id="PTHR43133:SF63">
    <property type="entry name" value="RNA POLYMERASE SIGMA FACTOR FECI-RELATED"/>
    <property type="match status" value="1"/>
</dbReference>
<dbReference type="EMBL" id="QDKQ01000039">
    <property type="protein sequence ID" value="PVM89802.1"/>
    <property type="molecule type" value="Genomic_DNA"/>
</dbReference>
<dbReference type="InterPro" id="IPR013249">
    <property type="entry name" value="RNA_pol_sigma70_r4_t2"/>
</dbReference>
<dbReference type="PANTHER" id="PTHR43133">
    <property type="entry name" value="RNA POLYMERASE ECF-TYPE SIGMA FACTO"/>
    <property type="match status" value="1"/>
</dbReference>
<comment type="caution">
    <text evidence="8">The sequence shown here is derived from an EMBL/GenBank/DDBJ whole genome shotgun (WGS) entry which is preliminary data.</text>
</comment>
<evidence type="ECO:0000256" key="3">
    <source>
        <dbReference type="ARBA" id="ARBA00023082"/>
    </source>
</evidence>
<keyword evidence="4" id="KW-0804">Transcription</keyword>
<accession>A0A2T9K1D6</accession>
<evidence type="ECO:0000256" key="1">
    <source>
        <dbReference type="ARBA" id="ARBA00010641"/>
    </source>
</evidence>
<feature type="compositionally biased region" description="Basic and acidic residues" evidence="5">
    <location>
        <begin position="59"/>
        <end position="71"/>
    </location>
</feature>
<keyword evidence="2" id="KW-0805">Transcription regulation</keyword>
<evidence type="ECO:0008006" key="10">
    <source>
        <dbReference type="Google" id="ProtNLM"/>
    </source>
</evidence>